<dbReference type="OrthoDB" id="9781491at2"/>
<dbReference type="PATRIC" id="fig|999422.3.peg.452"/>
<dbReference type="GO" id="GO:0008939">
    <property type="term" value="F:nicotinate-nucleotide-dimethylbenzimidazole phosphoribosyltransferase activity"/>
    <property type="evidence" value="ECO:0007669"/>
    <property type="project" value="UniProtKB-UniRule"/>
</dbReference>
<evidence type="ECO:0000313" key="12">
    <source>
        <dbReference type="Proteomes" id="UP000003167"/>
    </source>
</evidence>
<dbReference type="UniPathway" id="UPA00061">
    <property type="reaction ID" value="UER00516"/>
</dbReference>
<comment type="similarity">
    <text evidence="2 10">Belongs to the CobT family.</text>
</comment>
<dbReference type="InterPro" id="IPR036087">
    <property type="entry name" value="Nict_dMeBzImd_PRibTrfase_sf"/>
</dbReference>
<proteinExistence type="inferred from homology"/>
<protein>
    <recommendedName>
        <fullName evidence="4 10">Nicotinate-nucleotide--dimethylbenzimidazole phosphoribosyltransferase</fullName>
        <shortName evidence="10">NN:DBI PRT</shortName>
        <ecNumber evidence="3 10">2.4.2.21</ecNumber>
    </recommendedName>
    <alternativeName>
        <fullName evidence="8 10">N(1)-alpha-phosphoribosyltransferase</fullName>
    </alternativeName>
</protein>
<dbReference type="HAMAP" id="MF_00230">
    <property type="entry name" value="CobT"/>
    <property type="match status" value="1"/>
</dbReference>
<keyword evidence="12" id="KW-1185">Reference proteome</keyword>
<evidence type="ECO:0000256" key="4">
    <source>
        <dbReference type="ARBA" id="ARBA00015486"/>
    </source>
</evidence>
<comment type="function">
    <text evidence="10">Catalyzes the synthesis of alpha-ribazole-5'-phosphate from nicotinate mononucleotide (NAMN) and 5,6-dimethylbenzimidazole (DMB).</text>
</comment>
<evidence type="ECO:0000256" key="3">
    <source>
        <dbReference type="ARBA" id="ARBA00011991"/>
    </source>
</evidence>
<dbReference type="InterPro" id="IPR003200">
    <property type="entry name" value="Nict_dMeBzImd_PRibTrfase"/>
</dbReference>
<evidence type="ECO:0000256" key="6">
    <source>
        <dbReference type="ARBA" id="ARBA00022676"/>
    </source>
</evidence>
<keyword evidence="6 10" id="KW-0328">Glycosyltransferase</keyword>
<comment type="catalytic activity">
    <reaction evidence="9 10">
        <text>5,6-dimethylbenzimidazole + nicotinate beta-D-ribonucleotide = alpha-ribazole 5'-phosphate + nicotinate + H(+)</text>
        <dbReference type="Rhea" id="RHEA:11196"/>
        <dbReference type="ChEBI" id="CHEBI:15378"/>
        <dbReference type="ChEBI" id="CHEBI:15890"/>
        <dbReference type="ChEBI" id="CHEBI:32544"/>
        <dbReference type="ChEBI" id="CHEBI:57502"/>
        <dbReference type="ChEBI" id="CHEBI:57918"/>
        <dbReference type="EC" id="2.4.2.21"/>
    </reaction>
</comment>
<dbReference type="RefSeq" id="WP_008564138.1">
    <property type="nucleotide sequence ID" value="NZ_JH594500.1"/>
</dbReference>
<dbReference type="InterPro" id="IPR017846">
    <property type="entry name" value="Nict_dMeBzImd_PRibTrfase_bact"/>
</dbReference>
<comment type="caution">
    <text evidence="11">The sequence shown here is derived from an EMBL/GenBank/DDBJ whole genome shotgun (WGS) entry which is preliminary data.</text>
</comment>
<keyword evidence="5 10" id="KW-0169">Cobalamin biosynthesis</keyword>
<comment type="pathway">
    <text evidence="1 10">Nucleoside biosynthesis; alpha-ribazole biosynthesis; alpha-ribazole from 5,6-dimethylbenzimidazole: step 1/2.</text>
</comment>
<evidence type="ECO:0000256" key="1">
    <source>
        <dbReference type="ARBA" id="ARBA00005049"/>
    </source>
</evidence>
<dbReference type="GO" id="GO:0009236">
    <property type="term" value="P:cobalamin biosynthetic process"/>
    <property type="evidence" value="ECO:0007669"/>
    <property type="project" value="UniProtKB-UniRule"/>
</dbReference>
<dbReference type="EC" id="2.4.2.21" evidence="3 10"/>
<dbReference type="Pfam" id="PF02277">
    <property type="entry name" value="DBI_PRT"/>
    <property type="match status" value="1"/>
</dbReference>
<evidence type="ECO:0000256" key="5">
    <source>
        <dbReference type="ARBA" id="ARBA00022573"/>
    </source>
</evidence>
<dbReference type="InterPro" id="IPR023195">
    <property type="entry name" value="Nict_dMeBzImd_PRibTrfase_N"/>
</dbReference>
<dbReference type="NCBIfam" id="TIGR03160">
    <property type="entry name" value="cobT_DBIPRT"/>
    <property type="match status" value="1"/>
</dbReference>
<dbReference type="PANTHER" id="PTHR43463">
    <property type="entry name" value="NICOTINATE-NUCLEOTIDE--DIMETHYLBENZIMIDAZOLE PHOSPHORIBOSYLTRANSFERASE"/>
    <property type="match status" value="1"/>
</dbReference>
<keyword evidence="7 10" id="KW-0808">Transferase</keyword>
<accession>H1HJW1</accession>
<dbReference type="Gene3D" id="3.40.50.10210">
    <property type="match status" value="1"/>
</dbReference>
<dbReference type="PANTHER" id="PTHR43463:SF1">
    <property type="entry name" value="NICOTINATE-NUCLEOTIDE--DIMETHYLBENZIMIDAZOLE PHOSPHORIBOSYLTRANSFERASE"/>
    <property type="match status" value="1"/>
</dbReference>
<dbReference type="STRING" id="999422.HMPREF9944_00455"/>
<dbReference type="AlphaFoldDB" id="H1HJW1"/>
<reference evidence="11 12" key="1">
    <citation type="submission" date="2011-12" db="EMBL/GenBank/DDBJ databases">
        <title>The Genome Sequence of Prevotella maculosa OT 289.</title>
        <authorList>
            <consortium name="The Broad Institute Genome Sequencing Platform"/>
            <person name="Earl A."/>
            <person name="Ward D."/>
            <person name="Feldgarden M."/>
            <person name="Gevers D."/>
            <person name="Izard J."/>
            <person name="Blanton J.M."/>
            <person name="Mathney J."/>
            <person name="Tanner A.C."/>
            <person name="Dewhirst F.E."/>
            <person name="Young S.K."/>
            <person name="Zeng Q."/>
            <person name="Gargeya S."/>
            <person name="Fitzgerald M."/>
            <person name="Haas B."/>
            <person name="Abouelleil A."/>
            <person name="Alvarado L."/>
            <person name="Arachchi H.M."/>
            <person name="Berlin A."/>
            <person name="Chapman S.B."/>
            <person name="Gearin G."/>
            <person name="Goldberg J."/>
            <person name="Griggs A."/>
            <person name="Gujja S."/>
            <person name="Hansen M."/>
            <person name="Heiman D."/>
            <person name="Howarth C."/>
            <person name="Larimer J."/>
            <person name="Lui A."/>
            <person name="MacDonald P.J.P."/>
            <person name="McCowen C."/>
            <person name="Montmayeur A."/>
            <person name="Murphy C."/>
            <person name="Neiman D."/>
            <person name="Pearson M."/>
            <person name="Priest M."/>
            <person name="Roberts A."/>
            <person name="Saif S."/>
            <person name="Shea T."/>
            <person name="Sisk P."/>
            <person name="Stolte C."/>
            <person name="Sykes S."/>
            <person name="Wortman J."/>
            <person name="Nusbaum C."/>
            <person name="Birren B."/>
        </authorList>
    </citation>
    <scope>NUCLEOTIDE SEQUENCE [LARGE SCALE GENOMIC DNA]</scope>
    <source>
        <strain evidence="11 12">OT 289</strain>
    </source>
</reference>
<dbReference type="FunFam" id="3.40.50.10210:FF:000001">
    <property type="entry name" value="Nicotinate-nucleotide--dimethylbenzimidazole phosphoribosyltransferase"/>
    <property type="match status" value="1"/>
</dbReference>
<name>H1HJW1_9BACT</name>
<dbReference type="EMBL" id="AGEK01000014">
    <property type="protein sequence ID" value="EHO73881.1"/>
    <property type="molecule type" value="Genomic_DNA"/>
</dbReference>
<evidence type="ECO:0000256" key="9">
    <source>
        <dbReference type="ARBA" id="ARBA00047340"/>
    </source>
</evidence>
<dbReference type="HOGENOM" id="CLU_002982_0_0_10"/>
<dbReference type="CDD" id="cd02439">
    <property type="entry name" value="DMB-PRT_CobT"/>
    <property type="match status" value="1"/>
</dbReference>
<organism evidence="11 12">
    <name type="scientific">Segatella maculosa OT 289</name>
    <dbReference type="NCBI Taxonomy" id="999422"/>
    <lineage>
        <taxon>Bacteria</taxon>
        <taxon>Pseudomonadati</taxon>
        <taxon>Bacteroidota</taxon>
        <taxon>Bacteroidia</taxon>
        <taxon>Bacteroidales</taxon>
        <taxon>Prevotellaceae</taxon>
        <taxon>Segatella</taxon>
    </lineage>
</organism>
<dbReference type="SUPFAM" id="SSF52733">
    <property type="entry name" value="Nicotinate mononucleotide:5,6-dimethylbenzimidazole phosphoribosyltransferase (CobT)"/>
    <property type="match status" value="1"/>
</dbReference>
<dbReference type="Proteomes" id="UP000003167">
    <property type="component" value="Unassembled WGS sequence"/>
</dbReference>
<sequence length="345" mass="38049">MKFNIEAPKEDIKALLVKKIDNLNKPKGSLGRLEELALQIGLIQQTLSPTLSHPCHLLFGGDHGIEREGVSASPRDVTWQQMINFTKGGGGVNMLCRQHGFKLHIIDMGIDHELTAYPTIIDRKIAYGTKNFLHGPAMTEEEFDRAISTGKEMADRCFEEGCTVICMGEMGIANTCPSSIWMSLFGNIPLSECIGAGSGLDNEGIRHKENVLKNALIRFNARSCQTIDAIRYFGGFEMVGAIGAMLRAAEHHMIIMVDGFIMTACMLAASRLYPNILHYAVFGHCSGESGHRRMLDCMNAKPLLSLGMRLGEGTGALCAYPIIESSVRMMNEMNNFDNAHITKYF</sequence>
<evidence type="ECO:0000256" key="2">
    <source>
        <dbReference type="ARBA" id="ARBA00007110"/>
    </source>
</evidence>
<evidence type="ECO:0000256" key="8">
    <source>
        <dbReference type="ARBA" id="ARBA00030686"/>
    </source>
</evidence>
<gene>
    <name evidence="10" type="primary">cobT</name>
    <name evidence="11" type="ORF">HMPREF9944_00455</name>
</gene>
<evidence type="ECO:0000256" key="7">
    <source>
        <dbReference type="ARBA" id="ARBA00022679"/>
    </source>
</evidence>
<dbReference type="NCBIfam" id="NF000996">
    <property type="entry name" value="PRK00105.1"/>
    <property type="match status" value="1"/>
</dbReference>
<feature type="active site" description="Proton acceptor" evidence="10">
    <location>
        <position position="312"/>
    </location>
</feature>
<evidence type="ECO:0000256" key="10">
    <source>
        <dbReference type="HAMAP-Rule" id="MF_00230"/>
    </source>
</evidence>
<evidence type="ECO:0000313" key="11">
    <source>
        <dbReference type="EMBL" id="EHO73881.1"/>
    </source>
</evidence>
<dbReference type="Gene3D" id="1.10.1610.10">
    <property type="match status" value="1"/>
</dbReference>